<feature type="transmembrane region" description="Helical" evidence="5">
    <location>
        <begin position="150"/>
        <end position="169"/>
    </location>
</feature>
<keyword evidence="3 5" id="KW-1133">Transmembrane helix</keyword>
<name>A0A381QRI8_9ZZZZ</name>
<evidence type="ECO:0000313" key="6">
    <source>
        <dbReference type="EMBL" id="SUZ80163.1"/>
    </source>
</evidence>
<dbReference type="PANTHER" id="PTHR30238">
    <property type="entry name" value="MEMBRANE BOUND PREDICTED REDOX MODULATOR"/>
    <property type="match status" value="1"/>
</dbReference>
<feature type="transmembrane region" description="Helical" evidence="5">
    <location>
        <begin position="119"/>
        <end position="144"/>
    </location>
</feature>
<dbReference type="EMBL" id="UINC01001416">
    <property type="protein sequence ID" value="SUZ80163.1"/>
    <property type="molecule type" value="Genomic_DNA"/>
</dbReference>
<reference evidence="6" key="1">
    <citation type="submission" date="2018-05" db="EMBL/GenBank/DDBJ databases">
        <authorList>
            <person name="Lanie J.A."/>
            <person name="Ng W.-L."/>
            <person name="Kazmierczak K.M."/>
            <person name="Andrzejewski T.M."/>
            <person name="Davidsen T.M."/>
            <person name="Wayne K.J."/>
            <person name="Tettelin H."/>
            <person name="Glass J.I."/>
            <person name="Rusch D."/>
            <person name="Podicherti R."/>
            <person name="Tsui H.-C.T."/>
            <person name="Winkler M.E."/>
        </authorList>
    </citation>
    <scope>NUCLEOTIDE SEQUENCE</scope>
</reference>
<evidence type="ECO:0000256" key="5">
    <source>
        <dbReference type="SAM" id="Phobius"/>
    </source>
</evidence>
<keyword evidence="2 5" id="KW-0812">Transmembrane</keyword>
<dbReference type="GO" id="GO:0016020">
    <property type="term" value="C:membrane"/>
    <property type="evidence" value="ECO:0007669"/>
    <property type="project" value="UniProtKB-SubCell"/>
</dbReference>
<keyword evidence="4 5" id="KW-0472">Membrane</keyword>
<dbReference type="InterPro" id="IPR005496">
    <property type="entry name" value="Integral_membrane_TerC"/>
</dbReference>
<feature type="transmembrane region" description="Helical" evidence="5">
    <location>
        <begin position="12"/>
        <end position="36"/>
    </location>
</feature>
<evidence type="ECO:0000256" key="1">
    <source>
        <dbReference type="ARBA" id="ARBA00004141"/>
    </source>
</evidence>
<accession>A0A381QRI8</accession>
<evidence type="ECO:0000256" key="3">
    <source>
        <dbReference type="ARBA" id="ARBA00022989"/>
    </source>
</evidence>
<dbReference type="Pfam" id="PF03741">
    <property type="entry name" value="TerC"/>
    <property type="match status" value="1"/>
</dbReference>
<evidence type="ECO:0000256" key="2">
    <source>
        <dbReference type="ARBA" id="ARBA00022692"/>
    </source>
</evidence>
<feature type="transmembrane region" description="Helical" evidence="5">
    <location>
        <begin position="75"/>
        <end position="95"/>
    </location>
</feature>
<evidence type="ECO:0000256" key="4">
    <source>
        <dbReference type="ARBA" id="ARBA00023136"/>
    </source>
</evidence>
<feature type="transmembrane region" description="Helical" evidence="5">
    <location>
        <begin position="181"/>
        <end position="203"/>
    </location>
</feature>
<organism evidence="6">
    <name type="scientific">marine metagenome</name>
    <dbReference type="NCBI Taxonomy" id="408172"/>
    <lineage>
        <taxon>unclassified sequences</taxon>
        <taxon>metagenomes</taxon>
        <taxon>ecological metagenomes</taxon>
    </lineage>
</organism>
<feature type="transmembrane region" description="Helical" evidence="5">
    <location>
        <begin position="48"/>
        <end position="69"/>
    </location>
</feature>
<dbReference type="PANTHER" id="PTHR30238:SF4">
    <property type="entry name" value="SLL1022 PROTEIN"/>
    <property type="match status" value="1"/>
</dbReference>
<protein>
    <submittedName>
        <fullName evidence="6">Uncharacterized protein</fullName>
    </submittedName>
</protein>
<dbReference type="AlphaFoldDB" id="A0A381QRI8"/>
<gene>
    <name evidence="6" type="ORF">METZ01_LOCUS33017</name>
</gene>
<comment type="subcellular location">
    <subcellularLocation>
        <location evidence="1">Membrane</location>
        <topology evidence="1">Multi-pass membrane protein</topology>
    </subcellularLocation>
</comment>
<feature type="transmembrane region" description="Helical" evidence="5">
    <location>
        <begin position="209"/>
        <end position="227"/>
    </location>
</feature>
<proteinExistence type="predicted"/>
<sequence length="239" mass="27503">MEIFFQWETYIALLTLTMLEIILGIDNIIFISIITNKVERKNRQTARISGLLLAMFLRILMLFGLTWFIGLTKPFYLGYSIKDIILFIGGVFLIIKSSHEISYKINGNFNEKLISSKIVTIYSIIWQIVIIDFVFSIDSILTAIGLTQEITLMIIAVVISIIFMIVYSAKISDIIDRYPSLEILALCFLVLIGFNLILEAAHYDIPKGYIYFALFFTLGVELINIKFRRVSVMRTKIKK</sequence>